<protein>
    <submittedName>
        <fullName evidence="4">Fumarylacetoacetate hydrolase family protein</fullName>
    </submittedName>
</protein>
<dbReference type="AlphaFoldDB" id="A0AAW4J304"/>
<evidence type="ECO:0000313" key="4">
    <source>
        <dbReference type="EMBL" id="MBO3656694.1"/>
    </source>
</evidence>
<evidence type="ECO:0000259" key="3">
    <source>
        <dbReference type="Pfam" id="PF01557"/>
    </source>
</evidence>
<dbReference type="Gene3D" id="3.90.850.10">
    <property type="entry name" value="Fumarylacetoacetase-like, C-terminal domain"/>
    <property type="match status" value="1"/>
</dbReference>
<organism evidence="4 5">
    <name type="scientific">Acinetobacter haemolyticus</name>
    <dbReference type="NCBI Taxonomy" id="29430"/>
    <lineage>
        <taxon>Bacteria</taxon>
        <taxon>Pseudomonadati</taxon>
        <taxon>Pseudomonadota</taxon>
        <taxon>Gammaproteobacteria</taxon>
        <taxon>Moraxellales</taxon>
        <taxon>Moraxellaceae</taxon>
        <taxon>Acinetobacter</taxon>
    </lineage>
</organism>
<dbReference type="InterPro" id="IPR051121">
    <property type="entry name" value="FAH"/>
</dbReference>
<keyword evidence="4" id="KW-0378">Hydrolase</keyword>
<dbReference type="Pfam" id="PF01557">
    <property type="entry name" value="FAA_hydrolase"/>
    <property type="match status" value="1"/>
</dbReference>
<dbReference type="PANTHER" id="PTHR42796">
    <property type="entry name" value="FUMARYLACETOACETATE HYDROLASE DOMAIN-CONTAINING PROTEIN 2A-RELATED"/>
    <property type="match status" value="1"/>
</dbReference>
<keyword evidence="2" id="KW-0479">Metal-binding</keyword>
<dbReference type="Proteomes" id="UP000670925">
    <property type="component" value="Unassembled WGS sequence"/>
</dbReference>
<dbReference type="GO" id="GO:0046872">
    <property type="term" value="F:metal ion binding"/>
    <property type="evidence" value="ECO:0007669"/>
    <property type="project" value="UniProtKB-KW"/>
</dbReference>
<dbReference type="GO" id="GO:0044281">
    <property type="term" value="P:small molecule metabolic process"/>
    <property type="evidence" value="ECO:0007669"/>
    <property type="project" value="UniProtKB-ARBA"/>
</dbReference>
<evidence type="ECO:0000313" key="5">
    <source>
        <dbReference type="Proteomes" id="UP000670925"/>
    </source>
</evidence>
<feature type="domain" description="Fumarylacetoacetase-like C-terminal" evidence="3">
    <location>
        <begin position="74"/>
        <end position="316"/>
    </location>
</feature>
<dbReference type="PANTHER" id="PTHR42796:SF4">
    <property type="entry name" value="FUMARYLACETOACETATE HYDROLASE DOMAIN-CONTAINING PROTEIN 2A"/>
    <property type="match status" value="1"/>
</dbReference>
<dbReference type="SUPFAM" id="SSF56529">
    <property type="entry name" value="FAH"/>
    <property type="match status" value="1"/>
</dbReference>
<dbReference type="RefSeq" id="WP_208463270.1">
    <property type="nucleotide sequence ID" value="NZ_JAGFOT010000001.1"/>
</dbReference>
<sequence length="319" mass="35559">MALHIVRFNHAQLSTQWGILNQDQITILDLEALTTAELIEHGYATLQRLSLESKRTIAMDKVQFLSPVTSPSQVICQGANYRQHMIDSGMDPDAKTFNMLFTKSVASITNPIGTIIKPKHVQLLDYEIELTLVLGKDTNNNVQVYDGNLHEYVAGICIGNDISARDVQIPEMQFYKGKSYRTFCPLGPVLCLLDKDEIHYLNEMELVLKVNGEIRQKDSSANLVYKPAETLTEFSTLTNFSVGDLLMTGTPSGCALGLPPPSVVRMTSLLPEQLKWKLFINSQAKRSQYLKVGDVIESSIVSKDGKIQLGCQRHVVESD</sequence>
<dbReference type="InterPro" id="IPR036663">
    <property type="entry name" value="Fumarylacetoacetase_C_sf"/>
</dbReference>
<evidence type="ECO:0000256" key="1">
    <source>
        <dbReference type="ARBA" id="ARBA00010211"/>
    </source>
</evidence>
<accession>A0AAW4J304</accession>
<proteinExistence type="inferred from homology"/>
<reference evidence="4" key="1">
    <citation type="submission" date="2021-03" db="EMBL/GenBank/DDBJ databases">
        <title>Acinetobacter spp. whole-genome sequenced from Terengganu.</title>
        <authorList>
            <person name="Mohd Rani F."/>
        </authorList>
    </citation>
    <scope>NUCLEOTIDE SEQUENCE</scope>
    <source>
        <strain evidence="4">AC1502</strain>
    </source>
</reference>
<gene>
    <name evidence="4" type="ORF">J5N55_01140</name>
</gene>
<name>A0AAW4J304_ACIHA</name>
<dbReference type="InterPro" id="IPR011234">
    <property type="entry name" value="Fumarylacetoacetase-like_C"/>
</dbReference>
<dbReference type="EMBL" id="JAGFOT010000001">
    <property type="protein sequence ID" value="MBO3656694.1"/>
    <property type="molecule type" value="Genomic_DNA"/>
</dbReference>
<evidence type="ECO:0000256" key="2">
    <source>
        <dbReference type="ARBA" id="ARBA00022723"/>
    </source>
</evidence>
<comment type="caution">
    <text evidence="4">The sequence shown here is derived from an EMBL/GenBank/DDBJ whole genome shotgun (WGS) entry which is preliminary data.</text>
</comment>
<comment type="similarity">
    <text evidence="1">Belongs to the FAH family.</text>
</comment>
<dbReference type="GO" id="GO:0016787">
    <property type="term" value="F:hydrolase activity"/>
    <property type="evidence" value="ECO:0007669"/>
    <property type="project" value="UniProtKB-KW"/>
</dbReference>